<name>A0A2H1VA35_SPOFR</name>
<evidence type="ECO:0000256" key="1">
    <source>
        <dbReference type="SAM" id="Phobius"/>
    </source>
</evidence>
<dbReference type="AlphaFoldDB" id="A0A2H1VA35"/>
<accession>A0A2H1VA35</accession>
<evidence type="ECO:0000313" key="2">
    <source>
        <dbReference type="EMBL" id="SOQ37656.1"/>
    </source>
</evidence>
<feature type="transmembrane region" description="Helical" evidence="1">
    <location>
        <begin position="403"/>
        <end position="426"/>
    </location>
</feature>
<gene>
    <name evidence="2" type="ORF">SFRICE_013262</name>
</gene>
<keyword evidence="1" id="KW-0812">Transmembrane</keyword>
<keyword evidence="1" id="KW-0472">Membrane</keyword>
<dbReference type="EMBL" id="ODYU01001445">
    <property type="protein sequence ID" value="SOQ37656.1"/>
    <property type="molecule type" value="Genomic_DNA"/>
</dbReference>
<organism evidence="2">
    <name type="scientific">Spodoptera frugiperda</name>
    <name type="common">Fall armyworm</name>
    <dbReference type="NCBI Taxonomy" id="7108"/>
    <lineage>
        <taxon>Eukaryota</taxon>
        <taxon>Metazoa</taxon>
        <taxon>Ecdysozoa</taxon>
        <taxon>Arthropoda</taxon>
        <taxon>Hexapoda</taxon>
        <taxon>Insecta</taxon>
        <taxon>Pterygota</taxon>
        <taxon>Neoptera</taxon>
        <taxon>Endopterygota</taxon>
        <taxon>Lepidoptera</taxon>
        <taxon>Glossata</taxon>
        <taxon>Ditrysia</taxon>
        <taxon>Noctuoidea</taxon>
        <taxon>Noctuidae</taxon>
        <taxon>Amphipyrinae</taxon>
        <taxon>Spodoptera</taxon>
    </lineage>
</organism>
<proteinExistence type="predicted"/>
<keyword evidence="1" id="KW-1133">Transmembrane helix</keyword>
<reference evidence="2" key="1">
    <citation type="submission" date="2016-07" db="EMBL/GenBank/DDBJ databases">
        <authorList>
            <person name="Bretaudeau A."/>
        </authorList>
    </citation>
    <scope>NUCLEOTIDE SEQUENCE</scope>
    <source>
        <strain evidence="2">Rice</strain>
        <tissue evidence="2">Whole body</tissue>
    </source>
</reference>
<sequence length="427" mass="46496">MLFISTTAGVVSPFSSQSFAVGSSLPSALRAFEDTTLTELLCFFPCFGLDGIPSLSKEFDVELVITAFEPPEHPPTVSSLSTRTLDGIKFPKKMRILQPGEVIMPGGLSTQLLFVGIFYPCLFACKLHMSDAGFMKSTVDLLVYRLSFVNCHVSPQYFSKVVLTIVKFFPKQRQYSSTQRNTPLLGHAVKNRPVSSPALGETRGSVRLLLTKNHLVVSPVLSRSPQAVCNKQLNAHAARGATQKHNRPLDSAESSSQQLLKMLRGGAKHMTMWIFGENHPLPSSALGEVLGSARLLLTKNHPVPSPALSRSPGNLLRCPQLRIPNIMPDIRKTIATPFIPDGVGRGAHYGTRQTHPMANPALGDARGSVRVLLTKNHPVPTPAFRAGAPFPKKRRIIRPGEEMIPGGLSAQLLFVGIFYPCLFACAM</sequence>
<protein>
    <submittedName>
        <fullName evidence="2">SFRICE_013262</fullName>
    </submittedName>
</protein>